<evidence type="ECO:0000313" key="8">
    <source>
        <dbReference type="WBParaSite" id="PSAMB.scaffold2276size24175.g17152.t1"/>
    </source>
</evidence>
<dbReference type="GO" id="GO:0005886">
    <property type="term" value="C:plasma membrane"/>
    <property type="evidence" value="ECO:0007669"/>
    <property type="project" value="TreeGrafter"/>
</dbReference>
<organism evidence="7 8">
    <name type="scientific">Plectus sambesii</name>
    <dbReference type="NCBI Taxonomy" id="2011161"/>
    <lineage>
        <taxon>Eukaryota</taxon>
        <taxon>Metazoa</taxon>
        <taxon>Ecdysozoa</taxon>
        <taxon>Nematoda</taxon>
        <taxon>Chromadorea</taxon>
        <taxon>Plectida</taxon>
        <taxon>Plectina</taxon>
        <taxon>Plectoidea</taxon>
        <taxon>Plectidae</taxon>
        <taxon>Plectus</taxon>
    </lineage>
</organism>
<dbReference type="Proteomes" id="UP000887566">
    <property type="component" value="Unplaced"/>
</dbReference>
<dbReference type="Pfam" id="PF10324">
    <property type="entry name" value="7TM_GPCR_Srw"/>
    <property type="match status" value="1"/>
</dbReference>
<protein>
    <submittedName>
        <fullName evidence="8">G-protein coupled receptors family 1 profile domain-containing protein</fullName>
    </submittedName>
</protein>
<evidence type="ECO:0000313" key="7">
    <source>
        <dbReference type="Proteomes" id="UP000887566"/>
    </source>
</evidence>
<feature type="transmembrane region" description="Helical" evidence="5">
    <location>
        <begin position="114"/>
        <end position="134"/>
    </location>
</feature>
<feature type="transmembrane region" description="Helical" evidence="5">
    <location>
        <begin position="20"/>
        <end position="48"/>
    </location>
</feature>
<keyword evidence="4 5" id="KW-0472">Membrane</keyword>
<reference evidence="8" key="1">
    <citation type="submission" date="2022-11" db="UniProtKB">
        <authorList>
            <consortium name="WormBaseParasite"/>
        </authorList>
    </citation>
    <scope>IDENTIFICATION</scope>
</reference>
<sequence>MHVYSLEQPPWWNCTWERANFWITGILFKITPCILLSVFMTMLVQLLLEAGRRRQRMMRDRTNASSLNTLYTDRTTKMLVLIMLVFLVTELPQGALVIALGIEPTVVFLHEHLGDILDLLSLINSTVNFVLYVAMSSEFRQQFALTFDVCSIALTRLCASVTSLTRRRSQSANGYAAALQQDTHFDLITEPVTNL</sequence>
<name>A0A914VPB2_9BILA</name>
<comment type="subcellular location">
    <subcellularLocation>
        <location evidence="1">Membrane</location>
    </subcellularLocation>
</comment>
<evidence type="ECO:0000256" key="2">
    <source>
        <dbReference type="ARBA" id="ARBA00022692"/>
    </source>
</evidence>
<dbReference type="AlphaFoldDB" id="A0A914VPB2"/>
<feature type="domain" description="G-protein coupled receptors family 1 profile" evidence="6">
    <location>
        <begin position="1"/>
        <end position="132"/>
    </location>
</feature>
<dbReference type="SUPFAM" id="SSF81321">
    <property type="entry name" value="Family A G protein-coupled receptor-like"/>
    <property type="match status" value="1"/>
</dbReference>
<feature type="transmembrane region" description="Helical" evidence="5">
    <location>
        <begin position="79"/>
        <end position="102"/>
    </location>
</feature>
<proteinExistence type="predicted"/>
<evidence type="ECO:0000256" key="5">
    <source>
        <dbReference type="SAM" id="Phobius"/>
    </source>
</evidence>
<evidence type="ECO:0000256" key="1">
    <source>
        <dbReference type="ARBA" id="ARBA00004370"/>
    </source>
</evidence>
<keyword evidence="2 5" id="KW-0812">Transmembrane</keyword>
<evidence type="ECO:0000256" key="3">
    <source>
        <dbReference type="ARBA" id="ARBA00022989"/>
    </source>
</evidence>
<dbReference type="GO" id="GO:0008528">
    <property type="term" value="F:G protein-coupled peptide receptor activity"/>
    <property type="evidence" value="ECO:0007669"/>
    <property type="project" value="InterPro"/>
</dbReference>
<keyword evidence="7" id="KW-1185">Reference proteome</keyword>
<dbReference type="InterPro" id="IPR019427">
    <property type="entry name" value="7TM_GPCR_serpentine_rcpt_Srw"/>
</dbReference>
<dbReference type="PROSITE" id="PS50262">
    <property type="entry name" value="G_PROTEIN_RECEP_F1_2"/>
    <property type="match status" value="1"/>
</dbReference>
<keyword evidence="3 5" id="KW-1133">Transmembrane helix</keyword>
<dbReference type="Gene3D" id="1.20.1070.10">
    <property type="entry name" value="Rhodopsin 7-helix transmembrane proteins"/>
    <property type="match status" value="1"/>
</dbReference>
<dbReference type="PANTHER" id="PTHR46273">
    <property type="entry name" value="MYOSUPPRESSIN RECEPTOR 1, ISOFORM B-RELATED"/>
    <property type="match status" value="1"/>
</dbReference>
<dbReference type="InterPro" id="IPR017452">
    <property type="entry name" value="GPCR_Rhodpsn_7TM"/>
</dbReference>
<dbReference type="PANTHER" id="PTHR46273:SF4">
    <property type="entry name" value="AT19640P"/>
    <property type="match status" value="1"/>
</dbReference>
<accession>A0A914VPB2</accession>
<evidence type="ECO:0000259" key="6">
    <source>
        <dbReference type="PROSITE" id="PS50262"/>
    </source>
</evidence>
<dbReference type="InterPro" id="IPR053219">
    <property type="entry name" value="GPCR_Dmsr-1"/>
</dbReference>
<dbReference type="WBParaSite" id="PSAMB.scaffold2276size24175.g17152.t1">
    <property type="protein sequence ID" value="PSAMB.scaffold2276size24175.g17152.t1"/>
    <property type="gene ID" value="PSAMB.scaffold2276size24175.g17152"/>
</dbReference>
<evidence type="ECO:0000256" key="4">
    <source>
        <dbReference type="ARBA" id="ARBA00023136"/>
    </source>
</evidence>